<proteinExistence type="inferred from homology"/>
<accession>A0ABZ2M9D1</accession>
<evidence type="ECO:0000256" key="1">
    <source>
        <dbReference type="ARBA" id="ARBA00010164"/>
    </source>
</evidence>
<dbReference type="InterPro" id="IPR052028">
    <property type="entry name" value="HipA_Ser/Thr_kinase"/>
</dbReference>
<organism evidence="5 6">
    <name type="scientific">Pendulispora albinea</name>
    <dbReference type="NCBI Taxonomy" id="2741071"/>
    <lineage>
        <taxon>Bacteria</taxon>
        <taxon>Pseudomonadati</taxon>
        <taxon>Myxococcota</taxon>
        <taxon>Myxococcia</taxon>
        <taxon>Myxococcales</taxon>
        <taxon>Sorangiineae</taxon>
        <taxon>Pendulisporaceae</taxon>
        <taxon>Pendulispora</taxon>
    </lineage>
</organism>
<dbReference type="EMBL" id="CP089984">
    <property type="protein sequence ID" value="WXB19101.1"/>
    <property type="molecule type" value="Genomic_DNA"/>
</dbReference>
<dbReference type="InterPro" id="IPR012893">
    <property type="entry name" value="HipA-like_C"/>
</dbReference>
<evidence type="ECO:0000259" key="4">
    <source>
        <dbReference type="Pfam" id="PF07804"/>
    </source>
</evidence>
<evidence type="ECO:0000256" key="2">
    <source>
        <dbReference type="ARBA" id="ARBA00022679"/>
    </source>
</evidence>
<keyword evidence="3" id="KW-0418">Kinase</keyword>
<evidence type="ECO:0000313" key="6">
    <source>
        <dbReference type="Proteomes" id="UP001370348"/>
    </source>
</evidence>
<dbReference type="PANTHER" id="PTHR37419">
    <property type="entry name" value="SERINE/THREONINE-PROTEIN KINASE TOXIN HIPA"/>
    <property type="match status" value="1"/>
</dbReference>
<keyword evidence="6" id="KW-1185">Reference proteome</keyword>
<sequence length="322" mass="35031">MGHDLSGALEARADSTEAGAIHEASAADDEAPETKSLIVEGRLSLLAGMQLKFSMSMVNDRLAIPARGQGGLWIVKLPGSEFAELPYVEQATMTWAKLAGFGVPTHFALPIERLDGIPLGWTEGATHAFAVKRFDRRDDGSKIHQEDLCQALDLLPGNKYGDISPKVTFDGALRLVTDVCGEAEGREMAQRMGFVIASGNGDAHLKNWSLLWGDATRPTLTPCYDLVVTIAWERLGWQRRGGPKLALRMGGEDRFAHIDTLALATLAKKSGQSWAEEETMAGIQRARDAWSHVRDDVPAVMREAIVTHWDSVPILSKVGLPP</sequence>
<dbReference type="Pfam" id="PF07804">
    <property type="entry name" value="HipA_C"/>
    <property type="match status" value="1"/>
</dbReference>
<comment type="similarity">
    <text evidence="1">Belongs to the HipA Ser/Thr kinase family.</text>
</comment>
<name>A0ABZ2M9D1_9BACT</name>
<reference evidence="5 6" key="1">
    <citation type="submission" date="2021-12" db="EMBL/GenBank/DDBJ databases">
        <title>Discovery of the Pendulisporaceae a myxobacterial family with distinct sporulation behavior and unique specialized metabolism.</title>
        <authorList>
            <person name="Garcia R."/>
            <person name="Popoff A."/>
            <person name="Bader C.D."/>
            <person name="Loehr J."/>
            <person name="Walesch S."/>
            <person name="Walt C."/>
            <person name="Boldt J."/>
            <person name="Bunk B."/>
            <person name="Haeckl F.J.F.P.J."/>
            <person name="Gunesch A.P."/>
            <person name="Birkelbach J."/>
            <person name="Nuebel U."/>
            <person name="Pietschmann T."/>
            <person name="Bach T."/>
            <person name="Mueller R."/>
        </authorList>
    </citation>
    <scope>NUCLEOTIDE SEQUENCE [LARGE SCALE GENOMIC DNA]</scope>
    <source>
        <strain evidence="5 6">MSr11954</strain>
    </source>
</reference>
<gene>
    <name evidence="5" type="ORF">LZC94_17905</name>
</gene>
<dbReference type="Proteomes" id="UP001370348">
    <property type="component" value="Chromosome"/>
</dbReference>
<feature type="domain" description="HipA-like C-terminal" evidence="4">
    <location>
        <begin position="46"/>
        <end position="279"/>
    </location>
</feature>
<dbReference type="PANTHER" id="PTHR37419:SF1">
    <property type="entry name" value="SERINE_THREONINE-PROTEIN KINASE TOXIN HIPA"/>
    <property type="match status" value="1"/>
</dbReference>
<evidence type="ECO:0000313" key="5">
    <source>
        <dbReference type="EMBL" id="WXB19101.1"/>
    </source>
</evidence>
<keyword evidence="2" id="KW-0808">Transferase</keyword>
<evidence type="ECO:0000256" key="3">
    <source>
        <dbReference type="ARBA" id="ARBA00022777"/>
    </source>
</evidence>
<protein>
    <submittedName>
        <fullName evidence="5">HipA domain-containing protein</fullName>
    </submittedName>
</protein>